<dbReference type="Proteomes" id="UP000183257">
    <property type="component" value="Unassembled WGS sequence"/>
</dbReference>
<dbReference type="AlphaFoldDB" id="A0A1K1P8L7"/>
<keyword evidence="2" id="KW-1185">Reference proteome</keyword>
<dbReference type="STRING" id="76595.SAMN05660313_01678"/>
<dbReference type="EMBL" id="FPIY01000002">
    <property type="protein sequence ID" value="SFW43803.1"/>
    <property type="molecule type" value="Genomic_DNA"/>
</dbReference>
<dbReference type="OrthoDB" id="1452502at2"/>
<organism evidence="1 2">
    <name type="scientific">Cellulophaga fucicola</name>
    <dbReference type="NCBI Taxonomy" id="76595"/>
    <lineage>
        <taxon>Bacteria</taxon>
        <taxon>Pseudomonadati</taxon>
        <taxon>Bacteroidota</taxon>
        <taxon>Flavobacteriia</taxon>
        <taxon>Flavobacteriales</taxon>
        <taxon>Flavobacteriaceae</taxon>
        <taxon>Cellulophaga</taxon>
    </lineage>
</organism>
<name>A0A1K1P8L7_9FLAO</name>
<sequence length="104" mass="11901">MKLKEITLSVFSLVMIGFLLLGSQNVHTLIYHSADDDSDAIVHCEQCDFIYTNNHTSFLDLGYTTVSIPYIYTENHKPLISNYKEPYAKDLFTSYYLSRPPPTA</sequence>
<accession>A0A1K1P8L7</accession>
<protein>
    <submittedName>
        <fullName evidence="1">Uncharacterized protein</fullName>
    </submittedName>
</protein>
<evidence type="ECO:0000313" key="1">
    <source>
        <dbReference type="EMBL" id="SFW43803.1"/>
    </source>
</evidence>
<gene>
    <name evidence="1" type="ORF">SAMN05660313_01678</name>
</gene>
<evidence type="ECO:0000313" key="2">
    <source>
        <dbReference type="Proteomes" id="UP000183257"/>
    </source>
</evidence>
<reference evidence="2" key="1">
    <citation type="submission" date="2016-11" db="EMBL/GenBank/DDBJ databases">
        <authorList>
            <person name="Varghese N."/>
            <person name="Submissions S."/>
        </authorList>
    </citation>
    <scope>NUCLEOTIDE SEQUENCE [LARGE SCALE GENOMIC DNA]</scope>
    <source>
        <strain evidence="2">DSM 24786</strain>
    </source>
</reference>
<dbReference type="RefSeq" id="WP_072303331.1">
    <property type="nucleotide sequence ID" value="NZ_FPIY01000002.1"/>
</dbReference>
<proteinExistence type="predicted"/>